<dbReference type="GO" id="GO:0004519">
    <property type="term" value="F:endonuclease activity"/>
    <property type="evidence" value="ECO:0007669"/>
    <property type="project" value="UniProtKB-KW"/>
</dbReference>
<proteinExistence type="predicted"/>
<dbReference type="InterPro" id="IPR005135">
    <property type="entry name" value="Endo/exonuclease/phosphatase"/>
</dbReference>
<name>A0AAU8JBQ8_9CYAN</name>
<evidence type="ECO:0000313" key="3">
    <source>
        <dbReference type="EMBL" id="XCM36636.1"/>
    </source>
</evidence>
<reference evidence="3" key="1">
    <citation type="submission" date="2024-07" db="EMBL/GenBank/DDBJ databases">
        <authorList>
            <person name="Kim Y.J."/>
            <person name="Jeong J.Y."/>
        </authorList>
    </citation>
    <scope>NUCLEOTIDE SEQUENCE</scope>
    <source>
        <strain evidence="3">GIHE-MW2</strain>
    </source>
</reference>
<evidence type="ECO:0000259" key="2">
    <source>
        <dbReference type="Pfam" id="PF03372"/>
    </source>
</evidence>
<sequence>MTVFQGRSNSALNQWIFYAFVALILMTMCLSLAGYLGLYHQYLDVTNSFKAQYLAIGISALVYFFLTQRQQWVVVSLVSIFINGMEILPWYIPQGIAASNPPQTLRVLAFNVLASNSEYDQVISWVKTEKPDIAIFMEASNQWIQELKKLDDTFNYHVSAEKIDIQIYSTLPLENPKLNIHGKNRGYVITDINQGADFSLIASHAYPPFVFGQDGFNWRNEQLKEMAETVAALKKPVVVAGDLNVTMWSPYYENTLKNSRLINTRQGFGILPTYQAKNFFKAIPVDHCLVSEEIQVADLRLGPSLGSDHVPIIADLVMPNLVKNQQFFNPEVQPELKPAIKL</sequence>
<accession>A0AAU8JBQ8</accession>
<keyword evidence="1" id="KW-0812">Transmembrane</keyword>
<dbReference type="EMBL" id="CP159837">
    <property type="protein sequence ID" value="XCM36636.1"/>
    <property type="molecule type" value="Genomic_DNA"/>
</dbReference>
<dbReference type="InterPro" id="IPR036691">
    <property type="entry name" value="Endo/exonu/phosph_ase_sf"/>
</dbReference>
<feature type="transmembrane region" description="Helical" evidence="1">
    <location>
        <begin position="73"/>
        <end position="92"/>
    </location>
</feature>
<keyword evidence="3" id="KW-0540">Nuclease</keyword>
<feature type="domain" description="Endonuclease/exonuclease/phosphatase" evidence="2">
    <location>
        <begin position="109"/>
        <end position="309"/>
    </location>
</feature>
<dbReference type="RefSeq" id="WP_054466665.1">
    <property type="nucleotide sequence ID" value="NZ_CP159837.1"/>
</dbReference>
<protein>
    <submittedName>
        <fullName evidence="3">Endonuclease/exonuclease/phosphatase family protein</fullName>
    </submittedName>
</protein>
<keyword evidence="3" id="KW-0255">Endonuclease</keyword>
<feature type="transmembrane region" description="Helical" evidence="1">
    <location>
        <begin position="49"/>
        <end position="66"/>
    </location>
</feature>
<dbReference type="Pfam" id="PF03372">
    <property type="entry name" value="Exo_endo_phos"/>
    <property type="match status" value="1"/>
</dbReference>
<keyword evidence="3" id="KW-0378">Hydrolase</keyword>
<organism evidence="3">
    <name type="scientific">Planktothricoides raciborskii GIHE-MW2</name>
    <dbReference type="NCBI Taxonomy" id="2792601"/>
    <lineage>
        <taxon>Bacteria</taxon>
        <taxon>Bacillati</taxon>
        <taxon>Cyanobacteriota</taxon>
        <taxon>Cyanophyceae</taxon>
        <taxon>Oscillatoriophycideae</taxon>
        <taxon>Oscillatoriales</taxon>
        <taxon>Oscillatoriaceae</taxon>
        <taxon>Planktothricoides</taxon>
    </lineage>
</organism>
<dbReference type="AlphaFoldDB" id="A0AAU8JBQ8"/>
<evidence type="ECO:0000256" key="1">
    <source>
        <dbReference type="SAM" id="Phobius"/>
    </source>
</evidence>
<dbReference type="Gene3D" id="3.60.10.10">
    <property type="entry name" value="Endonuclease/exonuclease/phosphatase"/>
    <property type="match status" value="1"/>
</dbReference>
<gene>
    <name evidence="3" type="ORF">ABWT76_005409</name>
</gene>
<keyword evidence="1" id="KW-1133">Transmembrane helix</keyword>
<feature type="transmembrane region" description="Helical" evidence="1">
    <location>
        <begin position="15"/>
        <end position="37"/>
    </location>
</feature>
<keyword evidence="1" id="KW-0472">Membrane</keyword>
<dbReference type="SUPFAM" id="SSF56219">
    <property type="entry name" value="DNase I-like"/>
    <property type="match status" value="1"/>
</dbReference>